<dbReference type="AlphaFoldDB" id="X0Z2D2"/>
<dbReference type="InterPro" id="IPR051793">
    <property type="entry name" value="NADH:flavin_oxidoreductase"/>
</dbReference>
<dbReference type="Gene3D" id="3.50.50.60">
    <property type="entry name" value="FAD/NAD(P)-binding domain"/>
    <property type="match status" value="2"/>
</dbReference>
<dbReference type="InterPro" id="IPR036188">
    <property type="entry name" value="FAD/NAD-bd_sf"/>
</dbReference>
<evidence type="ECO:0000313" key="6">
    <source>
        <dbReference type="EMBL" id="GAG42781.1"/>
    </source>
</evidence>
<evidence type="ECO:0000256" key="3">
    <source>
        <dbReference type="ARBA" id="ARBA00022643"/>
    </source>
</evidence>
<dbReference type="InterPro" id="IPR023753">
    <property type="entry name" value="FAD/NAD-binding_dom"/>
</dbReference>
<organism evidence="6">
    <name type="scientific">marine sediment metagenome</name>
    <dbReference type="NCBI Taxonomy" id="412755"/>
    <lineage>
        <taxon>unclassified sequences</taxon>
        <taxon>metagenomes</taxon>
        <taxon>ecological metagenomes</taxon>
    </lineage>
</organism>
<evidence type="ECO:0000259" key="5">
    <source>
        <dbReference type="Pfam" id="PF07992"/>
    </source>
</evidence>
<dbReference type="PANTHER" id="PTHR42917">
    <property type="entry name" value="2,4-DIENOYL-COA REDUCTASE"/>
    <property type="match status" value="1"/>
</dbReference>
<dbReference type="Gene3D" id="3.40.50.720">
    <property type="entry name" value="NAD(P)-binding Rossmann-like Domain"/>
    <property type="match status" value="1"/>
</dbReference>
<evidence type="ECO:0000256" key="4">
    <source>
        <dbReference type="ARBA" id="ARBA00023002"/>
    </source>
</evidence>
<name>X0Z2D2_9ZZZZ</name>
<dbReference type="GO" id="GO:0016491">
    <property type="term" value="F:oxidoreductase activity"/>
    <property type="evidence" value="ECO:0007669"/>
    <property type="project" value="UniProtKB-KW"/>
</dbReference>
<comment type="cofactor">
    <cofactor evidence="1">
        <name>FMN</name>
        <dbReference type="ChEBI" id="CHEBI:58210"/>
    </cofactor>
</comment>
<protein>
    <recommendedName>
        <fullName evidence="5">FAD/NAD(P)-binding domain-containing protein</fullName>
    </recommendedName>
</protein>
<evidence type="ECO:0000256" key="1">
    <source>
        <dbReference type="ARBA" id="ARBA00001917"/>
    </source>
</evidence>
<keyword evidence="2" id="KW-0285">Flavoprotein</keyword>
<dbReference type="Pfam" id="PF07992">
    <property type="entry name" value="Pyr_redox_2"/>
    <property type="match status" value="1"/>
</dbReference>
<comment type="caution">
    <text evidence="6">The sequence shown here is derived from an EMBL/GenBank/DDBJ whole genome shotgun (WGS) entry which is preliminary data.</text>
</comment>
<keyword evidence="3" id="KW-0288">FMN</keyword>
<gene>
    <name evidence="6" type="ORF">S01H1_81405</name>
</gene>
<dbReference type="EMBL" id="BARS01055084">
    <property type="protein sequence ID" value="GAG42781.1"/>
    <property type="molecule type" value="Genomic_DNA"/>
</dbReference>
<dbReference type="PANTHER" id="PTHR42917:SF2">
    <property type="entry name" value="2,4-DIENOYL-COA REDUCTASE [(2E)-ENOYL-COA-PRODUCING]"/>
    <property type="match status" value="1"/>
</dbReference>
<sequence>EVRLNTQVTPALVEKMKPDVVILALGGAASATEVPGGSGDIVLDRGDVQAIFAGHASKKGGSLERFVSYLGALFVRYLYKPSVLRWLLRFSFPFKKRVVVVGGNFAGCELAETLVDRGKKVTITEESGRLGSDIEITHRWLFLSRLRKAGTKMFKEAKVTEITNKGIRISHAGSTEFIEADTVVGVGITTNTGLAQELEGKVPELHLVG</sequence>
<keyword evidence="4" id="KW-0560">Oxidoreductase</keyword>
<proteinExistence type="predicted"/>
<reference evidence="6" key="1">
    <citation type="journal article" date="2014" name="Front. Microbiol.">
        <title>High frequency of phylogenetically diverse reductive dehalogenase-homologous genes in deep subseafloor sedimentary metagenomes.</title>
        <authorList>
            <person name="Kawai M."/>
            <person name="Futagami T."/>
            <person name="Toyoda A."/>
            <person name="Takaki Y."/>
            <person name="Nishi S."/>
            <person name="Hori S."/>
            <person name="Arai W."/>
            <person name="Tsubouchi T."/>
            <person name="Morono Y."/>
            <person name="Uchiyama I."/>
            <person name="Ito T."/>
            <person name="Fujiyama A."/>
            <person name="Inagaki F."/>
            <person name="Takami H."/>
        </authorList>
    </citation>
    <scope>NUCLEOTIDE SEQUENCE</scope>
    <source>
        <strain evidence="6">Expedition CK06-06</strain>
    </source>
</reference>
<evidence type="ECO:0000256" key="2">
    <source>
        <dbReference type="ARBA" id="ARBA00022630"/>
    </source>
</evidence>
<dbReference type="SUPFAM" id="SSF51905">
    <property type="entry name" value="FAD/NAD(P)-binding domain"/>
    <property type="match status" value="1"/>
</dbReference>
<feature type="non-terminal residue" evidence="6">
    <location>
        <position position="209"/>
    </location>
</feature>
<accession>X0Z2D2</accession>
<feature type="domain" description="FAD/NAD(P)-binding" evidence="5">
    <location>
        <begin position="14"/>
        <end position="198"/>
    </location>
</feature>
<feature type="non-terminal residue" evidence="6">
    <location>
        <position position="1"/>
    </location>
</feature>